<feature type="signal peptide" evidence="2">
    <location>
        <begin position="1"/>
        <end position="26"/>
    </location>
</feature>
<feature type="compositionally biased region" description="Basic and acidic residues" evidence="1">
    <location>
        <begin position="421"/>
        <end position="443"/>
    </location>
</feature>
<dbReference type="VEuPathDB" id="TriTrypDB:Tb427_000363100"/>
<feature type="region of interest" description="Disordered" evidence="1">
    <location>
        <begin position="421"/>
        <end position="458"/>
    </location>
</feature>
<keyword evidence="2" id="KW-0732">Signal</keyword>
<reference evidence="3" key="1">
    <citation type="submission" date="2016-12" db="EMBL/GenBank/DDBJ databases">
        <title>Extending the VSGnome of Trypanosoma brucei strain TREU927.</title>
        <authorList>
            <person name="Cross G.A."/>
        </authorList>
    </citation>
    <scope>NUCLEOTIDE SEQUENCE</scope>
    <source>
        <strain evidence="3">Tb927.99.513</strain>
    </source>
</reference>
<dbReference type="VEuPathDB" id="TriTrypDB:Tb1125.3.490"/>
<dbReference type="SUPFAM" id="SSF58087">
    <property type="entry name" value="Variant surface glycoprotein (N-terminal domain)"/>
    <property type="match status" value="1"/>
</dbReference>
<sequence>MTAKTTAQKSAALFATTLLLVTKGRADDGADEIGHDVKQWCHELEYLDEISQQLVAEVERRVMAIAANKDTASIWRLAQAVTADSREQAGYAALVLYAEHHQETALAKLKLLQQEISRLKPHINRRIQVIRSAEFITRLFKRQISATATHTAVAATCSVKPTLASETSYTCELSPGRKAATATVRQKLATATKIKLGDLSKLENLLETPVIAIGSSPSVNVFATSQKGDGKCSTTASGAPAITGGTNHITVAYAEATLKQMSTTTKAIKPGTTAQPSGGAEKLTTNWLKTDYITEGLANLKPLYASKPLDLSNLKVTDLKSDLGRRLVTNLQGKEGAGSKMSDSKDTEAADKLINSLYGADDSNFADNFINSLKNKPVKYKKDGEEQTTDIGKLATNPDLELALSYLEGMKRIRKLEGTAEKKDVAKKTETEEKTGEKKDGDNKTNATDCTGAEEGKCDKTKCDWNAEKKQCKVKEGAAVISYVMKAPLLLALLLS</sequence>
<dbReference type="Gene3D" id="3.90.150.10">
    <property type="entry name" value="Variant Surface Glycoprotein, subunit A domain 1"/>
    <property type="match status" value="1"/>
</dbReference>
<dbReference type="VEuPathDB" id="TriTrypDB:Tb927.3.490"/>
<dbReference type="AlphaFoldDB" id="A0A1V0FXZ0"/>
<organism evidence="3">
    <name type="scientific">Trypanosoma brucei</name>
    <dbReference type="NCBI Taxonomy" id="5691"/>
    <lineage>
        <taxon>Eukaryota</taxon>
        <taxon>Discoba</taxon>
        <taxon>Euglenozoa</taxon>
        <taxon>Kinetoplastea</taxon>
        <taxon>Metakinetoplastina</taxon>
        <taxon>Trypanosomatida</taxon>
        <taxon>Trypanosomatidae</taxon>
        <taxon>Trypanosoma</taxon>
    </lineage>
</organism>
<dbReference type="Gene3D" id="1.10.470.10">
    <property type="entry name" value="Variant Surface Glycoprotein, subunit A, domain 2"/>
    <property type="match status" value="1"/>
</dbReference>
<evidence type="ECO:0000313" key="3">
    <source>
        <dbReference type="EMBL" id="ARB50642.1"/>
    </source>
</evidence>
<dbReference type="EMBL" id="KY404391">
    <property type="protein sequence ID" value="ARB50642.1"/>
    <property type="molecule type" value="Genomic_DNA"/>
</dbReference>
<protein>
    <submittedName>
        <fullName evidence="3">Variant surface glycoprotein</fullName>
    </submittedName>
</protein>
<feature type="chain" id="PRO_5012821249" evidence="2">
    <location>
        <begin position="27"/>
        <end position="496"/>
    </location>
</feature>
<name>A0A1V0FXZ0_9TRYP</name>
<evidence type="ECO:0000256" key="2">
    <source>
        <dbReference type="SAM" id="SignalP"/>
    </source>
</evidence>
<accession>A0A1V0FXZ0</accession>
<dbReference type="VEuPathDB" id="TriTrypDB:Tb427_000442800"/>
<evidence type="ECO:0000256" key="1">
    <source>
        <dbReference type="SAM" id="MobiDB-lite"/>
    </source>
</evidence>
<proteinExistence type="predicted"/>